<keyword evidence="1" id="KW-0812">Transmembrane</keyword>
<dbReference type="HOGENOM" id="CLU_2973303_0_0_0"/>
<sequence>MDMERRKRVRLVGIILGMFVLASFMTGLLGMALSEKNREYFVYRLKNIRKLPLFKPTKLPEKTNE</sequence>
<accession>W0DB13</accession>
<feature type="transmembrane region" description="Helical" evidence="1">
    <location>
        <begin position="12"/>
        <end position="33"/>
    </location>
</feature>
<evidence type="ECO:0000313" key="2">
    <source>
        <dbReference type="EMBL" id="AHE95436.1"/>
    </source>
</evidence>
<dbReference type="AlphaFoldDB" id="W0DB13"/>
<reference evidence="2 3" key="1">
    <citation type="submission" date="2013-12" db="EMBL/GenBank/DDBJ databases">
        <authorList>
            <consortium name="DOE Joint Genome Institute"/>
            <person name="Eisen J."/>
            <person name="Huntemann M."/>
            <person name="Han J."/>
            <person name="Chen A."/>
            <person name="Kyrpides N."/>
            <person name="Mavromatis K."/>
            <person name="Markowitz V."/>
            <person name="Palaniappan K."/>
            <person name="Ivanova N."/>
            <person name="Schaumberg A."/>
            <person name="Pati A."/>
            <person name="Liolios K."/>
            <person name="Nordberg H.P."/>
            <person name="Cantor M.N."/>
            <person name="Hua S.X."/>
            <person name="Woyke T."/>
        </authorList>
    </citation>
    <scope>NUCLEOTIDE SEQUENCE [LARGE SCALE GENOMIC DNA]</scope>
    <source>
        <strain evidence="2 3">DSM 23557</strain>
    </source>
</reference>
<proteinExistence type="predicted"/>
<dbReference type="KEGG" id="trd:THERU_00810"/>
<dbReference type="OrthoDB" id="15507at2"/>
<keyword evidence="1" id="KW-1133">Transmembrane helix</keyword>
<gene>
    <name evidence="2" type="ORF">THERU_00810</name>
</gene>
<protein>
    <submittedName>
        <fullName evidence="2">Uncharacterized protein</fullName>
    </submittedName>
</protein>
<organism evidence="3">
    <name type="scientific">Thermocrinis ruber</name>
    <dbReference type="NCBI Taxonomy" id="75906"/>
    <lineage>
        <taxon>Bacteria</taxon>
        <taxon>Pseudomonadati</taxon>
        <taxon>Aquificota</taxon>
        <taxon>Aquificia</taxon>
        <taxon>Aquificales</taxon>
        <taxon>Aquificaceae</taxon>
        <taxon>Thermocrinis</taxon>
    </lineage>
</organism>
<evidence type="ECO:0000313" key="3">
    <source>
        <dbReference type="Proteomes" id="UP000018914"/>
    </source>
</evidence>
<keyword evidence="3" id="KW-1185">Reference proteome</keyword>
<dbReference type="EMBL" id="CP007028">
    <property type="protein sequence ID" value="AHE95436.1"/>
    <property type="molecule type" value="Genomic_DNA"/>
</dbReference>
<evidence type="ECO:0000256" key="1">
    <source>
        <dbReference type="SAM" id="Phobius"/>
    </source>
</evidence>
<keyword evidence="1" id="KW-0472">Membrane</keyword>
<dbReference type="Proteomes" id="UP000018914">
    <property type="component" value="Chromosome"/>
</dbReference>
<name>W0DB13_9AQUI</name>
<dbReference type="STRING" id="75906.THERU_00810"/>